<evidence type="ECO:0000259" key="1">
    <source>
        <dbReference type="PROSITE" id="PS50994"/>
    </source>
</evidence>
<keyword evidence="3" id="KW-1185">Reference proteome</keyword>
<evidence type="ECO:0000313" key="3">
    <source>
        <dbReference type="Proteomes" id="UP000198729"/>
    </source>
</evidence>
<dbReference type="SUPFAM" id="SSF53098">
    <property type="entry name" value="Ribonuclease H-like"/>
    <property type="match status" value="1"/>
</dbReference>
<dbReference type="Proteomes" id="UP000198729">
    <property type="component" value="Unassembled WGS sequence"/>
</dbReference>
<dbReference type="Pfam" id="PF13276">
    <property type="entry name" value="HTH_21"/>
    <property type="match status" value="1"/>
</dbReference>
<dbReference type="Pfam" id="PF00665">
    <property type="entry name" value="rve"/>
    <property type="match status" value="1"/>
</dbReference>
<dbReference type="InterPro" id="IPR025948">
    <property type="entry name" value="HTH-like_dom"/>
</dbReference>
<dbReference type="PANTHER" id="PTHR46889:SF4">
    <property type="entry name" value="TRANSPOSASE INSO FOR INSERTION SEQUENCE ELEMENT IS911B-RELATED"/>
    <property type="match status" value="1"/>
</dbReference>
<dbReference type="PROSITE" id="PS50994">
    <property type="entry name" value="INTEGRASE"/>
    <property type="match status" value="1"/>
</dbReference>
<dbReference type="EMBL" id="FMWO01000008">
    <property type="protein sequence ID" value="SCZ84145.1"/>
    <property type="molecule type" value="Genomic_DNA"/>
</dbReference>
<dbReference type="NCBIfam" id="NF033516">
    <property type="entry name" value="transpos_IS3"/>
    <property type="match status" value="1"/>
</dbReference>
<dbReference type="GO" id="GO:0003676">
    <property type="term" value="F:nucleic acid binding"/>
    <property type="evidence" value="ECO:0007669"/>
    <property type="project" value="InterPro"/>
</dbReference>
<gene>
    <name evidence="2" type="ORF">NSMM_1050006</name>
</gene>
<dbReference type="STRING" id="51642.NSMM_1050006"/>
<protein>
    <submittedName>
        <fullName evidence="2">Integrase, catalytic region</fullName>
    </submittedName>
</protein>
<dbReference type="Gene3D" id="3.30.420.10">
    <property type="entry name" value="Ribonuclease H-like superfamily/Ribonuclease H"/>
    <property type="match status" value="1"/>
</dbReference>
<dbReference type="InterPro" id="IPR001584">
    <property type="entry name" value="Integrase_cat-core"/>
</dbReference>
<reference evidence="2 3" key="1">
    <citation type="submission" date="2016-10" db="EMBL/GenBank/DDBJ databases">
        <authorList>
            <person name="de Groot N.N."/>
        </authorList>
    </citation>
    <scope>NUCLEOTIDE SEQUENCE [LARGE SCALE GENOMIC DNA]</scope>
    <source>
        <strain evidence="2">1</strain>
    </source>
</reference>
<accession>A0A1G5SAB6</accession>
<dbReference type="InterPro" id="IPR012337">
    <property type="entry name" value="RNaseH-like_sf"/>
</dbReference>
<proteinExistence type="predicted"/>
<dbReference type="GO" id="GO:0015074">
    <property type="term" value="P:DNA integration"/>
    <property type="evidence" value="ECO:0007669"/>
    <property type="project" value="InterPro"/>
</dbReference>
<dbReference type="PANTHER" id="PTHR46889">
    <property type="entry name" value="TRANSPOSASE INSF FOR INSERTION SEQUENCE IS3B-RELATED"/>
    <property type="match status" value="1"/>
</dbReference>
<organism evidence="2 3">
    <name type="scientific">Nitrosomonas mobilis</name>
    <dbReference type="NCBI Taxonomy" id="51642"/>
    <lineage>
        <taxon>Bacteria</taxon>
        <taxon>Pseudomonadati</taxon>
        <taxon>Pseudomonadota</taxon>
        <taxon>Betaproteobacteria</taxon>
        <taxon>Nitrosomonadales</taxon>
        <taxon>Nitrosomonadaceae</taxon>
        <taxon>Nitrosomonas</taxon>
    </lineage>
</organism>
<dbReference type="AlphaFoldDB" id="A0A1G5SAB6"/>
<dbReference type="InterPro" id="IPR036397">
    <property type="entry name" value="RNaseH_sf"/>
</dbReference>
<dbReference type="InterPro" id="IPR048020">
    <property type="entry name" value="Transpos_IS3"/>
</dbReference>
<sequence length="217" mass="25122">MCQLMGVSRSAYYDYVRCTDHCSADPCHLETLETIRDLAKSSHHSYGSRRIGKALNARGYPMGRWKARRLMQEAGVQVRYRKEYKITPDSNHKQPVFGNKLNRQIYVARPDQVYVCDITCIWTQEGWLYLAVVIDLFSKKVVGWSMSSRMKATLVCDALRMAIWLRRPPSGLIVHSDRGSQYASKEYRNLLKAYSFIGSMSRLGNCWDTQFNMVWNA</sequence>
<name>A0A1G5SAB6_9PROT</name>
<evidence type="ECO:0000313" key="2">
    <source>
        <dbReference type="EMBL" id="SCZ84145.1"/>
    </source>
</evidence>
<dbReference type="InterPro" id="IPR050900">
    <property type="entry name" value="Transposase_IS3/IS150/IS904"/>
</dbReference>
<feature type="domain" description="Integrase catalytic" evidence="1">
    <location>
        <begin position="106"/>
        <end position="217"/>
    </location>
</feature>